<dbReference type="GO" id="GO:0016787">
    <property type="term" value="F:hydrolase activity"/>
    <property type="evidence" value="ECO:0007669"/>
    <property type="project" value="UniProtKB-KW"/>
</dbReference>
<dbReference type="Pfam" id="PF08450">
    <property type="entry name" value="SGL"/>
    <property type="match status" value="1"/>
</dbReference>
<feature type="chain" id="PRO_5015696932" evidence="2">
    <location>
        <begin position="21"/>
        <end position="304"/>
    </location>
</feature>
<dbReference type="PANTHER" id="PTHR47572:SF4">
    <property type="entry name" value="LACTONASE DRP35"/>
    <property type="match status" value="1"/>
</dbReference>
<evidence type="ECO:0000259" key="3">
    <source>
        <dbReference type="Pfam" id="PF08450"/>
    </source>
</evidence>
<dbReference type="EMBL" id="PUIB01000001">
    <property type="protein sequence ID" value="PQO43390.1"/>
    <property type="molecule type" value="Genomic_DNA"/>
</dbReference>
<sequence length="304" mass="32836">MIKTILAATVVCLTALTLAAAEPIPGIGPVGEVQTLQKDYAFTEGPASDSAGNLYFSDIPNNRIYRRTPDGKIGVFLEPSGHTNGTMVRGDRLLICQMDGQLASVSLSGDEYEVLAGKYQGERFNAPNDLVCDQYGGVYFTDPRFRAPTPWPQKVEAVYYLSTDGVVTRLIDDIVAPNGVILSTDEKTLYVVPSMETKLYAYEVLGAGKLGEKKTLCQFRQPAGEDNQGGDGLTIDEHSNLYVTTKLGVQVISPKGDILGIIEFPEQPANATFGGPEGKTLFVTARTGLYSVEMNVRGHQFPGN</sequence>
<evidence type="ECO:0000313" key="5">
    <source>
        <dbReference type="Proteomes" id="UP000239388"/>
    </source>
</evidence>
<proteinExistence type="predicted"/>
<dbReference type="Gene3D" id="2.120.10.30">
    <property type="entry name" value="TolB, C-terminal domain"/>
    <property type="match status" value="1"/>
</dbReference>
<comment type="caution">
    <text evidence="4">The sequence shown here is derived from an EMBL/GenBank/DDBJ whole genome shotgun (WGS) entry which is preliminary data.</text>
</comment>
<evidence type="ECO:0000313" key="4">
    <source>
        <dbReference type="EMBL" id="PQO43390.1"/>
    </source>
</evidence>
<reference evidence="4 5" key="1">
    <citation type="submission" date="2018-02" db="EMBL/GenBank/DDBJ databases">
        <title>Comparative genomes isolates from brazilian mangrove.</title>
        <authorList>
            <person name="Araujo J.E."/>
            <person name="Taketani R.G."/>
            <person name="Silva M.C.P."/>
            <person name="Loureco M.V."/>
            <person name="Andreote F.D."/>
        </authorList>
    </citation>
    <scope>NUCLEOTIDE SEQUENCE [LARGE SCALE GENOMIC DNA]</scope>
    <source>
        <strain evidence="4 5">NAP PRIS-MGV</strain>
    </source>
</reference>
<keyword evidence="2" id="KW-0732">Signal</keyword>
<dbReference type="AlphaFoldDB" id="A0A2S8GGG9"/>
<dbReference type="PANTHER" id="PTHR47572">
    <property type="entry name" value="LIPOPROTEIN-RELATED"/>
    <property type="match status" value="1"/>
</dbReference>
<name>A0A2S8GGG9_9BACT</name>
<feature type="signal peptide" evidence="2">
    <location>
        <begin position="1"/>
        <end position="20"/>
    </location>
</feature>
<evidence type="ECO:0000256" key="1">
    <source>
        <dbReference type="ARBA" id="ARBA00022801"/>
    </source>
</evidence>
<dbReference type="InterPro" id="IPR013658">
    <property type="entry name" value="SGL"/>
</dbReference>
<dbReference type="InterPro" id="IPR011042">
    <property type="entry name" value="6-blade_b-propeller_TolB-like"/>
</dbReference>
<dbReference type="RefSeq" id="WP_105350453.1">
    <property type="nucleotide sequence ID" value="NZ_PUIB01000001.1"/>
</dbReference>
<feature type="domain" description="SMP-30/Gluconolactonase/LRE-like region" evidence="3">
    <location>
        <begin position="42"/>
        <end position="285"/>
    </location>
</feature>
<dbReference type="SUPFAM" id="SSF63829">
    <property type="entry name" value="Calcium-dependent phosphotriesterase"/>
    <property type="match status" value="1"/>
</dbReference>
<keyword evidence="1" id="KW-0378">Hydrolase</keyword>
<dbReference type="OrthoDB" id="272794at2"/>
<dbReference type="InterPro" id="IPR051262">
    <property type="entry name" value="SMP-30/CGR1_Lactonase"/>
</dbReference>
<organism evidence="4 5">
    <name type="scientific">Blastopirellula marina</name>
    <dbReference type="NCBI Taxonomy" id="124"/>
    <lineage>
        <taxon>Bacteria</taxon>
        <taxon>Pseudomonadati</taxon>
        <taxon>Planctomycetota</taxon>
        <taxon>Planctomycetia</taxon>
        <taxon>Pirellulales</taxon>
        <taxon>Pirellulaceae</taxon>
        <taxon>Blastopirellula</taxon>
    </lineage>
</organism>
<evidence type="ECO:0000256" key="2">
    <source>
        <dbReference type="SAM" id="SignalP"/>
    </source>
</evidence>
<dbReference type="Proteomes" id="UP000239388">
    <property type="component" value="Unassembled WGS sequence"/>
</dbReference>
<accession>A0A2S8GGG9</accession>
<protein>
    <submittedName>
        <fullName evidence="4">Gluconolactonase</fullName>
    </submittedName>
</protein>
<gene>
    <name evidence="4" type="ORF">C5Y98_00300</name>
</gene>